<evidence type="ECO:0000313" key="2">
    <source>
        <dbReference type="Proteomes" id="UP000233419"/>
    </source>
</evidence>
<proteinExistence type="predicted"/>
<organism evidence="1 2">
    <name type="scientific">Mesoplasma syrphidae</name>
    <dbReference type="NCBI Taxonomy" id="225999"/>
    <lineage>
        <taxon>Bacteria</taxon>
        <taxon>Bacillati</taxon>
        <taxon>Mycoplasmatota</taxon>
        <taxon>Mollicutes</taxon>
        <taxon>Entomoplasmatales</taxon>
        <taxon>Entomoplasmataceae</taxon>
        <taxon>Mesoplasma</taxon>
    </lineage>
</organism>
<keyword evidence="2" id="KW-1185">Reference proteome</keyword>
<dbReference type="InterPro" id="IPR054816">
    <property type="entry name" value="Lipoprotein_mollicutes-type_CS"/>
</dbReference>
<dbReference type="RefSeq" id="WP_027048487.1">
    <property type="nucleotide sequence ID" value="NZ_CP025257.1"/>
</dbReference>
<dbReference type="NCBIfam" id="NF038029">
    <property type="entry name" value="LP_plasma"/>
    <property type="match status" value="1"/>
</dbReference>
<evidence type="ECO:0000313" key="1">
    <source>
        <dbReference type="EMBL" id="AUF83383.1"/>
    </source>
</evidence>
<dbReference type="EMBL" id="CP025257">
    <property type="protein sequence ID" value="AUF83383.1"/>
    <property type="molecule type" value="Genomic_DNA"/>
</dbReference>
<evidence type="ECO:0008006" key="3">
    <source>
        <dbReference type="Google" id="ProtNLM"/>
    </source>
</evidence>
<reference evidence="1 2" key="1">
    <citation type="submission" date="2017-12" db="EMBL/GenBank/DDBJ databases">
        <title>Mesoplasma syrphidae YJS, Complete Genome.</title>
        <authorList>
            <person name="Knight T.F."/>
            <person name="Citino T."/>
            <person name="Rubinstein R."/>
            <person name="Neuschaefer Z."/>
        </authorList>
    </citation>
    <scope>NUCLEOTIDE SEQUENCE [LARGE SCALE GENOMIC DNA]</scope>
    <source>
        <strain evidence="1 2">YJS</strain>
    </source>
</reference>
<name>A0A2K9BMW4_9MOLU</name>
<dbReference type="AlphaFoldDB" id="A0A2K9BMW4"/>
<dbReference type="OrthoDB" id="9947392at2"/>
<protein>
    <recommendedName>
        <fullName evidence="3">Lipoprotein</fullName>
    </recommendedName>
</protein>
<gene>
    <name evidence="1" type="ORF">CXP39_01000</name>
</gene>
<accession>A0A2K9BMW4</accession>
<dbReference type="Proteomes" id="UP000233419">
    <property type="component" value="Chromosome"/>
</dbReference>
<sequence>MRKILTILGAVTITTTSSVPTISCGPEKRVANKKINQSNIKNEVENFLDEHIYNSREEAISALSKSEWKAEGIAYLECTVLSNLLPRSIYVTPILKNNYSWENASDEAFSTVFKMDVSNLIAKKYKNIASNWYLNIEEAETKIKQEFQGVSGIKNVSLQWKDQRSFSVEVKINYEERVSGPLTLSFTLSKKTNLDSKILETLELYKNRKFDSELQLKGALTTGLTQIEGVKSINITTQQKSLNNTLQCNITVEYNNGYGGALLYQKDFLIKIDLTSKIESLLSNLSEQYYDNKIAAETNIEKRLKLIDGIDDVNISSNSVEGSINIFSYNLIVKYFDTDYIGKDTYQSNFKIKTNVSNLIHEKELEFQQEEYDNYLSVETRAKELLESINGIFKAQVIDLNKESSYIHMRLSCDKNFVLDDYEVKWNFKIDFPKISKVADQELSYRNNLITKTVQLTGSKLESKRIVAISANPKIISVSINGLNVTVSAMANVAGIVNTQISLEVANTPETMTSFNVSLQGKPEVEVLDSSLPDLIQMRTGWEKEIDFKLNYFDSNLDTVSAAPSDNDGQTSGQIILKDPSKSIYTLKIKALKGNNISSNGQQKMNILVNESIAKSFATQIHDLPNISSDIDSSSQLAIKTKTTATIKLKLTLNDSKDIVKVRVSDADGIVEPTLTKIDESTYKLEIYGAKSNSWMPIGGNQDVIISINDKDVWKVNTRVR</sequence>
<dbReference type="KEGG" id="msyr:CXP39_01000"/>